<dbReference type="GO" id="GO:0005524">
    <property type="term" value="F:ATP binding"/>
    <property type="evidence" value="ECO:0007669"/>
    <property type="project" value="UniProtKB-KW"/>
</dbReference>
<evidence type="ECO:0000256" key="8">
    <source>
        <dbReference type="ARBA" id="ARBA00022840"/>
    </source>
</evidence>
<dbReference type="GO" id="GO:0016036">
    <property type="term" value="P:cellular response to phosphate starvation"/>
    <property type="evidence" value="ECO:0007669"/>
    <property type="project" value="TreeGrafter"/>
</dbReference>
<dbReference type="Gene3D" id="3.30.450.20">
    <property type="entry name" value="PAS domain"/>
    <property type="match status" value="1"/>
</dbReference>
<dbReference type="GO" id="GO:0005886">
    <property type="term" value="C:plasma membrane"/>
    <property type="evidence" value="ECO:0007669"/>
    <property type="project" value="UniProtKB-SubCell"/>
</dbReference>
<dbReference type="InterPro" id="IPR004358">
    <property type="entry name" value="Sig_transdc_His_kin-like_C"/>
</dbReference>
<comment type="subcellular location">
    <subcellularLocation>
        <location evidence="2">Cell membrane</location>
        <topology evidence="2">Multi-pass membrane protein</topology>
    </subcellularLocation>
</comment>
<dbReference type="Proteomes" id="UP000829401">
    <property type="component" value="Chromosome"/>
</dbReference>
<keyword evidence="5" id="KW-0808">Transferase</keyword>
<dbReference type="InterPro" id="IPR003594">
    <property type="entry name" value="HATPase_dom"/>
</dbReference>
<evidence type="ECO:0000256" key="7">
    <source>
        <dbReference type="ARBA" id="ARBA00022777"/>
    </source>
</evidence>
<keyword evidence="10" id="KW-0472">Membrane</keyword>
<dbReference type="AlphaFoldDB" id="T0BH98"/>
<evidence type="ECO:0000256" key="9">
    <source>
        <dbReference type="ARBA" id="ARBA00023012"/>
    </source>
</evidence>
<dbReference type="Pfam" id="PF00989">
    <property type="entry name" value="PAS"/>
    <property type="match status" value="1"/>
</dbReference>
<dbReference type="InterPro" id="IPR013767">
    <property type="entry name" value="PAS_fold"/>
</dbReference>
<dbReference type="SUPFAM" id="SSF55785">
    <property type="entry name" value="PYP-like sensor domain (PAS domain)"/>
    <property type="match status" value="1"/>
</dbReference>
<dbReference type="CDD" id="cd00075">
    <property type="entry name" value="HATPase"/>
    <property type="match status" value="1"/>
</dbReference>
<dbReference type="PANTHER" id="PTHR45453:SF1">
    <property type="entry name" value="PHOSPHATE REGULON SENSOR PROTEIN PHOR"/>
    <property type="match status" value="1"/>
</dbReference>
<protein>
    <recommendedName>
        <fullName evidence="3">histidine kinase</fullName>
        <ecNumber evidence="3">2.7.13.3</ecNumber>
    </recommendedName>
</protein>
<keyword evidence="9" id="KW-0902">Two-component regulatory system</keyword>
<dbReference type="InterPro" id="IPR036097">
    <property type="entry name" value="HisK_dim/P_sf"/>
</dbReference>
<dbReference type="eggNOG" id="COG5002">
    <property type="taxonomic scope" value="Bacteria"/>
</dbReference>
<name>T0BH98_ALIAG</name>
<dbReference type="InterPro" id="IPR050351">
    <property type="entry name" value="BphY/WalK/GraS-like"/>
</dbReference>
<keyword evidence="12" id="KW-1185">Reference proteome</keyword>
<dbReference type="CDD" id="cd00082">
    <property type="entry name" value="HisKA"/>
    <property type="match status" value="1"/>
</dbReference>
<dbReference type="STRING" id="1356854.N007_13195"/>
<dbReference type="PANTHER" id="PTHR45453">
    <property type="entry name" value="PHOSPHATE REGULON SENSOR PROTEIN PHOR"/>
    <property type="match status" value="1"/>
</dbReference>
<comment type="catalytic activity">
    <reaction evidence="1">
        <text>ATP + protein L-histidine = ADP + protein N-phospho-L-histidine.</text>
        <dbReference type="EC" id="2.7.13.3"/>
    </reaction>
</comment>
<dbReference type="SMART" id="SM00388">
    <property type="entry name" value="HisKA"/>
    <property type="match status" value="1"/>
</dbReference>
<accession>A0A9E6ZH99</accession>
<evidence type="ECO:0000256" key="6">
    <source>
        <dbReference type="ARBA" id="ARBA00022741"/>
    </source>
</evidence>
<evidence type="ECO:0000256" key="4">
    <source>
        <dbReference type="ARBA" id="ARBA00022553"/>
    </source>
</evidence>
<dbReference type="GO" id="GO:0000155">
    <property type="term" value="F:phosphorelay sensor kinase activity"/>
    <property type="evidence" value="ECO:0007669"/>
    <property type="project" value="InterPro"/>
</dbReference>
<evidence type="ECO:0000256" key="10">
    <source>
        <dbReference type="ARBA" id="ARBA00023136"/>
    </source>
</evidence>
<evidence type="ECO:0000256" key="2">
    <source>
        <dbReference type="ARBA" id="ARBA00004651"/>
    </source>
</evidence>
<dbReference type="Pfam" id="PF02518">
    <property type="entry name" value="HATPase_c"/>
    <property type="match status" value="1"/>
</dbReference>
<evidence type="ECO:0000313" key="11">
    <source>
        <dbReference type="EMBL" id="UNO48808.1"/>
    </source>
</evidence>
<dbReference type="CDD" id="cd00130">
    <property type="entry name" value="PAS"/>
    <property type="match status" value="1"/>
</dbReference>
<organism evidence="11 12">
    <name type="scientific">Alicyclobacillus acidoterrestris (strain ATCC 49025 / DSM 3922 / CIP 106132 / NCIMB 13137 / GD3B)</name>
    <dbReference type="NCBI Taxonomy" id="1356854"/>
    <lineage>
        <taxon>Bacteria</taxon>
        <taxon>Bacillati</taxon>
        <taxon>Bacillota</taxon>
        <taxon>Bacilli</taxon>
        <taxon>Bacillales</taxon>
        <taxon>Alicyclobacillaceae</taxon>
        <taxon>Alicyclobacillus</taxon>
    </lineage>
</organism>
<dbReference type="KEGG" id="aaco:K1I37_19565"/>
<dbReference type="FunFam" id="3.30.565.10:FF:000006">
    <property type="entry name" value="Sensor histidine kinase WalK"/>
    <property type="match status" value="1"/>
</dbReference>
<keyword evidence="6" id="KW-0547">Nucleotide-binding</keyword>
<keyword evidence="8 11" id="KW-0067">ATP-binding</keyword>
<dbReference type="Pfam" id="PF00512">
    <property type="entry name" value="HisKA"/>
    <property type="match status" value="1"/>
</dbReference>
<evidence type="ECO:0000256" key="1">
    <source>
        <dbReference type="ARBA" id="ARBA00000085"/>
    </source>
</evidence>
<dbReference type="InterPro" id="IPR035965">
    <property type="entry name" value="PAS-like_dom_sf"/>
</dbReference>
<reference evidence="12" key="1">
    <citation type="journal article" date="2022" name="G3 (Bethesda)">
        <title>Unveiling the complete genome sequence of Alicyclobacillus acidoterrestris DSM 3922T, a taint-producing strain.</title>
        <authorList>
            <person name="Leonardo I.C."/>
            <person name="Barreto Crespo M.T."/>
            <person name="Gaspar F.B."/>
        </authorList>
    </citation>
    <scope>NUCLEOTIDE SEQUENCE [LARGE SCALE GENOMIC DNA]</scope>
    <source>
        <strain evidence="12">DSM 3922</strain>
    </source>
</reference>
<keyword evidence="7" id="KW-0418">Kinase</keyword>
<dbReference type="InterPro" id="IPR003661">
    <property type="entry name" value="HisK_dim/P_dom"/>
</dbReference>
<dbReference type="GO" id="GO:0004721">
    <property type="term" value="F:phosphoprotein phosphatase activity"/>
    <property type="evidence" value="ECO:0007669"/>
    <property type="project" value="TreeGrafter"/>
</dbReference>
<dbReference type="EC" id="2.7.13.3" evidence="3"/>
<dbReference type="InterPro" id="IPR000014">
    <property type="entry name" value="PAS"/>
</dbReference>
<dbReference type="InterPro" id="IPR005467">
    <property type="entry name" value="His_kinase_dom"/>
</dbReference>
<dbReference type="Gene3D" id="3.30.565.10">
    <property type="entry name" value="Histidine kinase-like ATPase, C-terminal domain"/>
    <property type="match status" value="1"/>
</dbReference>
<keyword evidence="4" id="KW-0597">Phosphoprotein</keyword>
<dbReference type="SMART" id="SM00091">
    <property type="entry name" value="PAS"/>
    <property type="match status" value="1"/>
</dbReference>
<dbReference type="SUPFAM" id="SSF47384">
    <property type="entry name" value="Homodimeric domain of signal transducing histidine kinase"/>
    <property type="match status" value="1"/>
</dbReference>
<evidence type="ECO:0000256" key="3">
    <source>
        <dbReference type="ARBA" id="ARBA00012438"/>
    </source>
</evidence>
<sequence length="449" mass="51167">MTTFFIGLLVGLLVMLIPFWLRARSAKATRQHLIDSLDAIGAGRHDVRMYPYRSPGAEMPVFDAFNRMSEHVERTFEEMSQERDLLRHILQNMTTGVIYLRSDGEVQMVNEAAARLFRRPVEQWHDRDHWTVFRNYHLGAAVDHALLFGTPWTDELVIREGTTVRIRLVPILSSTRTQNRPDHAHDVLMLVTDVSEWRRLEHMRSEFVANVSHELKTPIAAIRGFAETLLDEEEEAIGETAPAEGANNSMRQKFLRTIYDESIRMGNLVQDLLELSKLEATDSRVEPISVDLQSIVDRAFERVRHTATARHIELRLEHVPRVNVWADPDMLLQVFLNLLANAIHYSPEGSMVTVTWDVLIDRVKVHVRDNGSGIPKESLNRVFERFYRVEKHRSRASGGTGLGLAIVKHIVSALGGEVGVDSVEGEGSDFWFTLSRLDTNIVNLPFGIK</sequence>
<dbReference type="OrthoDB" id="9813151at2"/>
<dbReference type="InterPro" id="IPR036890">
    <property type="entry name" value="HATPase_C_sf"/>
</dbReference>
<accession>T0BH98</accession>
<dbReference type="EMBL" id="CP080467">
    <property type="protein sequence ID" value="UNO48808.1"/>
    <property type="molecule type" value="Genomic_DNA"/>
</dbReference>
<dbReference type="FunFam" id="1.10.287.130:FF:000001">
    <property type="entry name" value="Two-component sensor histidine kinase"/>
    <property type="match status" value="1"/>
</dbReference>
<dbReference type="SUPFAM" id="SSF55874">
    <property type="entry name" value="ATPase domain of HSP90 chaperone/DNA topoisomerase II/histidine kinase"/>
    <property type="match status" value="1"/>
</dbReference>
<dbReference type="PRINTS" id="PR00344">
    <property type="entry name" value="BCTRLSENSOR"/>
</dbReference>
<evidence type="ECO:0000313" key="12">
    <source>
        <dbReference type="Proteomes" id="UP000829401"/>
    </source>
</evidence>
<dbReference type="PROSITE" id="PS50109">
    <property type="entry name" value="HIS_KIN"/>
    <property type="match status" value="1"/>
</dbReference>
<proteinExistence type="predicted"/>
<dbReference type="GO" id="GO:0006355">
    <property type="term" value="P:regulation of DNA-templated transcription"/>
    <property type="evidence" value="ECO:0007669"/>
    <property type="project" value="InterPro"/>
</dbReference>
<dbReference type="RefSeq" id="WP_021297693.1">
    <property type="nucleotide sequence ID" value="NZ_AURB01000158.1"/>
</dbReference>
<evidence type="ECO:0000256" key="5">
    <source>
        <dbReference type="ARBA" id="ARBA00022679"/>
    </source>
</evidence>
<dbReference type="SMART" id="SM00387">
    <property type="entry name" value="HATPase_c"/>
    <property type="match status" value="1"/>
</dbReference>
<gene>
    <name evidence="11" type="ORF">K1I37_19565</name>
</gene>
<dbReference type="Gene3D" id="1.10.287.130">
    <property type="match status" value="1"/>
</dbReference>